<dbReference type="GO" id="GO:0005524">
    <property type="term" value="F:ATP binding"/>
    <property type="evidence" value="ECO:0007669"/>
    <property type="project" value="UniProtKB-UniRule"/>
</dbReference>
<sequence length="703" mass="76527">MVFRASYDPAVIGDDDRHFAVITAHLTHTIADLTARLDALRLTDGGGGRRALDRDLEIHETNRRLRVLRRYRQDLCLGRTVRTDGAISYIGRIGMTDGRGEQLLVDWRTPAAASFFAATHANPQGLASRRRYRWSHGQVVDFWDESFDGEVAHLALDDDSAFLAVLDASREPRMRDVLGTIAADQDAIIRADSHGALVVDGGPGTGKTVVALHRAAYLLYADPRLAGDRGQLLVVGPHEEYLGYISDVLPSLGEDGVRTCTLHDLVPEGDGATNESDPVVAALKDGLDPIALIERAVAFYEQPPASTLEVETPWGEVELTAVEWAEAFSAPESGASHHEAREQVWDALTDIIAAALDTRDLPQLRRALVGNDDLVSAYTTAWPTLDAPTLVGDLWSVPAYLRLAAPQLSAAAVRTLYRADPTAWTTSDIPFLDAARRRLGDPGFSRRRRRREAMLAAGRDAMDRVVDDLLAAHSFDDGEGLAPMLRGEDLRDSLVDDSDPPVADHDPLAGPFAHIIVDEAQELTDAQWSMLVARCPSRSVTVVGDRAQSRRGFTETWPDRLRRVGFGEVRVAGLSINYRTPEEIMAQAAPVITAAIPDANVPTSIRSTGREVGHGTVADLAAILDEWERTHPEGVACVIGDPSSLPAPIHRPRVRTLAPERVKGLEFDLVVLVAPDRFGAGITGAVDRYVAMTRATRQLVILS</sequence>
<dbReference type="Gene3D" id="3.40.50.300">
    <property type="entry name" value="P-loop containing nucleotide triphosphate hydrolases"/>
    <property type="match status" value="2"/>
</dbReference>
<evidence type="ECO:0000313" key="7">
    <source>
        <dbReference type="EMBL" id="RPA64952.1"/>
    </source>
</evidence>
<name>A0A3N4GQ34_9ACTN</name>
<dbReference type="GO" id="GO:0000725">
    <property type="term" value="P:recombinational repair"/>
    <property type="evidence" value="ECO:0007669"/>
    <property type="project" value="TreeGrafter"/>
</dbReference>
<dbReference type="GO" id="GO:0043138">
    <property type="term" value="F:3'-5' DNA helicase activity"/>
    <property type="evidence" value="ECO:0007669"/>
    <property type="project" value="TreeGrafter"/>
</dbReference>
<keyword evidence="3 5" id="KW-0347">Helicase</keyword>
<dbReference type="GO" id="GO:0016787">
    <property type="term" value="F:hydrolase activity"/>
    <property type="evidence" value="ECO:0007669"/>
    <property type="project" value="UniProtKB-UniRule"/>
</dbReference>
<evidence type="ECO:0000259" key="6">
    <source>
        <dbReference type="PROSITE" id="PS51198"/>
    </source>
</evidence>
<dbReference type="InterPro" id="IPR027417">
    <property type="entry name" value="P-loop_NTPase"/>
</dbReference>
<evidence type="ECO:0000256" key="4">
    <source>
        <dbReference type="ARBA" id="ARBA00022840"/>
    </source>
</evidence>
<dbReference type="PROSITE" id="PS51198">
    <property type="entry name" value="UVRD_HELICASE_ATP_BIND"/>
    <property type="match status" value="1"/>
</dbReference>
<dbReference type="GO" id="GO:0003677">
    <property type="term" value="F:DNA binding"/>
    <property type="evidence" value="ECO:0007669"/>
    <property type="project" value="InterPro"/>
</dbReference>
<dbReference type="EMBL" id="RKMH01000004">
    <property type="protein sequence ID" value="RPA64952.1"/>
    <property type="molecule type" value="Genomic_DNA"/>
</dbReference>
<dbReference type="InterPro" id="IPR014016">
    <property type="entry name" value="UvrD-like_ATP-bd"/>
</dbReference>
<feature type="binding site" evidence="5">
    <location>
        <begin position="201"/>
        <end position="208"/>
    </location>
    <ligand>
        <name>ATP</name>
        <dbReference type="ChEBI" id="CHEBI:30616"/>
    </ligand>
</feature>
<organism evidence="7 8">
    <name type="scientific">Gordonia oryzae</name>
    <dbReference type="NCBI Taxonomy" id="2487349"/>
    <lineage>
        <taxon>Bacteria</taxon>
        <taxon>Bacillati</taxon>
        <taxon>Actinomycetota</taxon>
        <taxon>Actinomycetes</taxon>
        <taxon>Mycobacteriales</taxon>
        <taxon>Gordoniaceae</taxon>
        <taxon>Gordonia</taxon>
    </lineage>
</organism>
<dbReference type="GO" id="GO:0005829">
    <property type="term" value="C:cytosol"/>
    <property type="evidence" value="ECO:0007669"/>
    <property type="project" value="TreeGrafter"/>
</dbReference>
<dbReference type="PANTHER" id="PTHR11070">
    <property type="entry name" value="UVRD / RECB / PCRA DNA HELICASE FAMILY MEMBER"/>
    <property type="match status" value="1"/>
</dbReference>
<reference evidence="7 8" key="1">
    <citation type="submission" date="2018-11" db="EMBL/GenBank/DDBJ databases">
        <title>Draft genome sequence of Gordonia sp. RS15-1S isolated from rice stems.</title>
        <authorList>
            <person name="Muangham S."/>
        </authorList>
    </citation>
    <scope>NUCLEOTIDE SEQUENCE [LARGE SCALE GENOMIC DNA]</scope>
    <source>
        <strain evidence="7 8">RS15-1S</strain>
    </source>
</reference>
<evidence type="ECO:0000256" key="2">
    <source>
        <dbReference type="ARBA" id="ARBA00022801"/>
    </source>
</evidence>
<evidence type="ECO:0000313" key="8">
    <source>
        <dbReference type="Proteomes" id="UP000267536"/>
    </source>
</evidence>
<feature type="domain" description="UvrD-like helicase ATP-binding" evidence="6">
    <location>
        <begin position="180"/>
        <end position="581"/>
    </location>
</feature>
<accession>A0A3N4GQ34</accession>
<comment type="caution">
    <text evidence="7">The sequence shown here is derived from an EMBL/GenBank/DDBJ whole genome shotgun (WGS) entry which is preliminary data.</text>
</comment>
<gene>
    <name evidence="7" type="ORF">EF294_07095</name>
</gene>
<dbReference type="AlphaFoldDB" id="A0A3N4GQ34"/>
<protein>
    <submittedName>
        <fullName evidence="7">AAA family ATPase</fullName>
    </submittedName>
</protein>
<dbReference type="OrthoDB" id="9787585at2"/>
<evidence type="ECO:0000256" key="5">
    <source>
        <dbReference type="PROSITE-ProRule" id="PRU00560"/>
    </source>
</evidence>
<keyword evidence="4 5" id="KW-0067">ATP-binding</keyword>
<proteinExistence type="predicted"/>
<dbReference type="Pfam" id="PF13245">
    <property type="entry name" value="AAA_19"/>
    <property type="match status" value="1"/>
</dbReference>
<dbReference type="NCBIfam" id="NF041254">
    <property type="entry name" value="motor_HelR"/>
    <property type="match status" value="1"/>
</dbReference>
<dbReference type="SUPFAM" id="SSF52540">
    <property type="entry name" value="P-loop containing nucleoside triphosphate hydrolases"/>
    <property type="match status" value="1"/>
</dbReference>
<keyword evidence="2 5" id="KW-0378">Hydrolase</keyword>
<evidence type="ECO:0000256" key="3">
    <source>
        <dbReference type="ARBA" id="ARBA00022806"/>
    </source>
</evidence>
<dbReference type="PANTHER" id="PTHR11070:SF45">
    <property type="entry name" value="DNA 3'-5' HELICASE"/>
    <property type="match status" value="1"/>
</dbReference>
<keyword evidence="1 5" id="KW-0547">Nucleotide-binding</keyword>
<keyword evidence="8" id="KW-1185">Reference proteome</keyword>
<dbReference type="Proteomes" id="UP000267536">
    <property type="component" value="Unassembled WGS sequence"/>
</dbReference>
<dbReference type="InterPro" id="IPR000212">
    <property type="entry name" value="DNA_helicase_UvrD/REP"/>
</dbReference>
<evidence type="ECO:0000256" key="1">
    <source>
        <dbReference type="ARBA" id="ARBA00022741"/>
    </source>
</evidence>